<accession>A0A2I8F2E0</accession>
<dbReference type="RefSeq" id="WP_081920795.1">
    <property type="nucleotide sequence ID" value="NZ_AP024957.1"/>
</dbReference>
<dbReference type="EMBL" id="CP026113">
    <property type="protein sequence ID" value="AUT65832.1"/>
    <property type="molecule type" value="Genomic_DNA"/>
</dbReference>
<dbReference type="OrthoDB" id="9112164at2"/>
<dbReference type="Proteomes" id="UP000243502">
    <property type="component" value="Chromosome 3"/>
</dbReference>
<evidence type="ECO:0000256" key="1">
    <source>
        <dbReference type="SAM" id="MobiDB-lite"/>
    </source>
</evidence>
<gene>
    <name evidence="3" type="ORF">C2L65_40825</name>
    <name evidence="4" type="ORF">PTKU64_68150</name>
</gene>
<feature type="signal peptide" evidence="2">
    <location>
        <begin position="1"/>
        <end position="23"/>
    </location>
</feature>
<dbReference type="KEGG" id="pter:C2L65_40825"/>
<sequence>MNTRIILSAACTVALSLTSVAHAQGTPAQQNAQPAPTTSTPGTTEYGGVSGTTMAMGNAAHPAWTLPASCGHMARCNPNSGH</sequence>
<reference evidence="3 5" key="1">
    <citation type="submission" date="2018-01" db="EMBL/GenBank/DDBJ databases">
        <title>Species boundaries and ecological features among Paraburkholderia terrae DSMZ17804T, P. hospita DSMZ17164T and P. caribensis DSMZ13236T.</title>
        <authorList>
            <person name="Pratama A.A."/>
        </authorList>
    </citation>
    <scope>NUCLEOTIDE SEQUENCE [LARGE SCALE GENOMIC DNA]</scope>
    <source>
        <strain evidence="3 5">DSM 17804</strain>
    </source>
</reference>
<evidence type="ECO:0000313" key="4">
    <source>
        <dbReference type="EMBL" id="BCZ83140.1"/>
    </source>
</evidence>
<feature type="chain" id="PRO_5014374698" evidence="2">
    <location>
        <begin position="24"/>
        <end position="82"/>
    </location>
</feature>
<evidence type="ECO:0000256" key="2">
    <source>
        <dbReference type="SAM" id="SignalP"/>
    </source>
</evidence>
<feature type="region of interest" description="Disordered" evidence="1">
    <location>
        <begin position="24"/>
        <end position="54"/>
    </location>
</feature>
<keyword evidence="6" id="KW-1185">Reference proteome</keyword>
<name>A0A2I8F2E0_9BURK</name>
<dbReference type="EMBL" id="AP024957">
    <property type="protein sequence ID" value="BCZ83140.1"/>
    <property type="molecule type" value="Genomic_DNA"/>
</dbReference>
<evidence type="ECO:0000313" key="6">
    <source>
        <dbReference type="Proteomes" id="UP001319874"/>
    </source>
</evidence>
<evidence type="ECO:0000313" key="3">
    <source>
        <dbReference type="EMBL" id="AUT65832.1"/>
    </source>
</evidence>
<feature type="compositionally biased region" description="Polar residues" evidence="1">
    <location>
        <begin position="24"/>
        <end position="43"/>
    </location>
</feature>
<reference evidence="4 6" key="2">
    <citation type="journal article" date="2022" name="Front. Microbiol.">
        <title>Identification and characterization of a novel class of self-sufficient cytochrome P450 hydroxylase involved in cyclohexanecarboxylate degradation in Paraburkholderia terrae strain KU-64.</title>
        <authorList>
            <person name="Yamamoto T."/>
            <person name="Hasegawa Y."/>
            <person name="Iwaki H."/>
        </authorList>
    </citation>
    <scope>NUCLEOTIDE SEQUENCE [LARGE SCALE GENOMIC DNA]</scope>
    <source>
        <strain evidence="4 6">KU-64</strain>
    </source>
</reference>
<dbReference type="Proteomes" id="UP001319874">
    <property type="component" value="Chromosome 3"/>
</dbReference>
<keyword evidence="2" id="KW-0732">Signal</keyword>
<proteinExistence type="predicted"/>
<dbReference type="AlphaFoldDB" id="A0A2I8F2E0"/>
<organism evidence="3 5">
    <name type="scientific">Paraburkholderia terrae</name>
    <dbReference type="NCBI Taxonomy" id="311230"/>
    <lineage>
        <taxon>Bacteria</taxon>
        <taxon>Pseudomonadati</taxon>
        <taxon>Pseudomonadota</taxon>
        <taxon>Betaproteobacteria</taxon>
        <taxon>Burkholderiales</taxon>
        <taxon>Burkholderiaceae</taxon>
        <taxon>Paraburkholderia</taxon>
    </lineage>
</organism>
<protein>
    <submittedName>
        <fullName evidence="3">Uncharacterized protein</fullName>
    </submittedName>
</protein>
<evidence type="ECO:0000313" key="5">
    <source>
        <dbReference type="Proteomes" id="UP000243502"/>
    </source>
</evidence>